<gene>
    <name evidence="4" type="ORF">SAMN05216186_13541</name>
</gene>
<dbReference type="NCBIfam" id="TIGR00254">
    <property type="entry name" value="GGDEF"/>
    <property type="match status" value="1"/>
</dbReference>
<dbReference type="AlphaFoldDB" id="A0A1G9P149"/>
<keyword evidence="1" id="KW-1133">Transmembrane helix</keyword>
<dbReference type="SMART" id="SM00052">
    <property type="entry name" value="EAL"/>
    <property type="match status" value="1"/>
</dbReference>
<sequence length="646" mass="72852">MLRLRYLFLTLVTLGFAGGIVASLVHNQRSAEMNTARIQLSAWSLAQLEFEYLRFYDTLRLYRAGAANAERLRMTFDLLWNRLDVFLTGEENRAIRQRFGGEDTAKALLAQLQADETLIFATDLKPGAGLDAVIARYAGFQTPIRDLMIHNFTGPDAAHIADEINRHHYLTQVFLLGLLFCGGALALMLFYEARRNHHMARNDVLTQLPNRFHFKTLQKSLSHRHCCALAVIELSNFRAVNENISHDAGDLLLTRIGEILNSLKPEGSFIARVDGDEFVMTFPDGFSEELVKSTLNGLAIALSFDFQNDKHLFQVGTRIGLCFNPDRAFDLQKLYQFATLAVREQRLSKRNGLALFTEEINNRYLRSQSLLSDLKRALAPGSKTGSDLLLHYQPIVACHGGQTGVEVLLRWLHPQLGYISPLEVVELAENNQMGPQLGRWVLQRLKRDLLNIPPSVRNALFYSVNIASSQFTRELPEQLRAWLADTPIRADQLQVEMTESISVANFVDGSLILRRLNQLGIQVALDDFGTGYSSLSYLKELNIQRVKIDKSFIQGIGRNAQQQQVVRSIIDLCHTFHFKVVCEGIEDERDAQQVSSLGSDFAQGYWYGKPMPMQALLVWLTVAQEAATPSYPRHAPVEVQPVPPVE</sequence>
<reference evidence="4 5" key="1">
    <citation type="submission" date="2016-10" db="EMBL/GenBank/DDBJ databases">
        <authorList>
            <person name="de Groot N.N."/>
        </authorList>
    </citation>
    <scope>NUCLEOTIDE SEQUENCE [LARGE SCALE GENOMIC DNA]</scope>
    <source>
        <strain evidence="4 5">JCM 21544</strain>
    </source>
</reference>
<dbReference type="PROSITE" id="PS50887">
    <property type="entry name" value="GGDEF"/>
    <property type="match status" value="1"/>
</dbReference>
<dbReference type="Gene3D" id="3.20.20.450">
    <property type="entry name" value="EAL domain"/>
    <property type="match status" value="1"/>
</dbReference>
<dbReference type="Pfam" id="PF00990">
    <property type="entry name" value="GGDEF"/>
    <property type="match status" value="1"/>
</dbReference>
<dbReference type="PANTHER" id="PTHR33121:SF79">
    <property type="entry name" value="CYCLIC DI-GMP PHOSPHODIESTERASE PDED-RELATED"/>
    <property type="match status" value="1"/>
</dbReference>
<dbReference type="EMBL" id="FNFD01000035">
    <property type="protein sequence ID" value="SDL92273.1"/>
    <property type="molecule type" value="Genomic_DNA"/>
</dbReference>
<feature type="domain" description="GGDEF" evidence="3">
    <location>
        <begin position="225"/>
        <end position="358"/>
    </location>
</feature>
<accession>A0A1G9P149</accession>
<dbReference type="SUPFAM" id="SSF141868">
    <property type="entry name" value="EAL domain-like"/>
    <property type="match status" value="1"/>
</dbReference>
<dbReference type="CDD" id="cd01948">
    <property type="entry name" value="EAL"/>
    <property type="match status" value="1"/>
</dbReference>
<evidence type="ECO:0000259" key="3">
    <source>
        <dbReference type="PROSITE" id="PS50887"/>
    </source>
</evidence>
<protein>
    <submittedName>
        <fullName evidence="4">Diguanylate cyclase (GGDEF) domain-containing protein</fullName>
    </submittedName>
</protein>
<dbReference type="PANTHER" id="PTHR33121">
    <property type="entry name" value="CYCLIC DI-GMP PHOSPHODIESTERASE PDEF"/>
    <property type="match status" value="1"/>
</dbReference>
<keyword evidence="1" id="KW-0472">Membrane</keyword>
<name>A0A1G9P149_9PSED</name>
<dbReference type="InterPro" id="IPR001633">
    <property type="entry name" value="EAL_dom"/>
</dbReference>
<dbReference type="RefSeq" id="WP_084338444.1">
    <property type="nucleotide sequence ID" value="NZ_FNFD01000035.1"/>
</dbReference>
<evidence type="ECO:0000313" key="4">
    <source>
        <dbReference type="EMBL" id="SDL92273.1"/>
    </source>
</evidence>
<dbReference type="InterPro" id="IPR050706">
    <property type="entry name" value="Cyclic-di-GMP_PDE-like"/>
</dbReference>
<dbReference type="SUPFAM" id="SSF55073">
    <property type="entry name" value="Nucleotide cyclase"/>
    <property type="match status" value="1"/>
</dbReference>
<dbReference type="Proteomes" id="UP000198706">
    <property type="component" value="Unassembled WGS sequence"/>
</dbReference>
<dbReference type="InterPro" id="IPR035919">
    <property type="entry name" value="EAL_sf"/>
</dbReference>
<dbReference type="Gene3D" id="3.30.70.270">
    <property type="match status" value="1"/>
</dbReference>
<organism evidence="4 5">
    <name type="scientific">Pseudomonas indica</name>
    <dbReference type="NCBI Taxonomy" id="137658"/>
    <lineage>
        <taxon>Bacteria</taxon>
        <taxon>Pseudomonadati</taxon>
        <taxon>Pseudomonadota</taxon>
        <taxon>Gammaproteobacteria</taxon>
        <taxon>Pseudomonadales</taxon>
        <taxon>Pseudomonadaceae</taxon>
        <taxon>Pseudomonas</taxon>
    </lineage>
</organism>
<dbReference type="Pfam" id="PF00563">
    <property type="entry name" value="EAL"/>
    <property type="match status" value="1"/>
</dbReference>
<evidence type="ECO:0000313" key="5">
    <source>
        <dbReference type="Proteomes" id="UP000198706"/>
    </source>
</evidence>
<feature type="domain" description="EAL" evidence="2">
    <location>
        <begin position="367"/>
        <end position="624"/>
    </location>
</feature>
<keyword evidence="5" id="KW-1185">Reference proteome</keyword>
<dbReference type="InterPro" id="IPR043128">
    <property type="entry name" value="Rev_trsase/Diguanyl_cyclase"/>
</dbReference>
<feature type="transmembrane region" description="Helical" evidence="1">
    <location>
        <begin position="169"/>
        <end position="191"/>
    </location>
</feature>
<dbReference type="InterPro" id="IPR029787">
    <property type="entry name" value="Nucleotide_cyclase"/>
</dbReference>
<dbReference type="STRING" id="137658.SAMN05216186_13541"/>
<dbReference type="SMART" id="SM00267">
    <property type="entry name" value="GGDEF"/>
    <property type="match status" value="1"/>
</dbReference>
<evidence type="ECO:0000259" key="2">
    <source>
        <dbReference type="PROSITE" id="PS50883"/>
    </source>
</evidence>
<evidence type="ECO:0000256" key="1">
    <source>
        <dbReference type="SAM" id="Phobius"/>
    </source>
</evidence>
<keyword evidence="1" id="KW-0812">Transmembrane</keyword>
<dbReference type="GO" id="GO:0071111">
    <property type="term" value="F:cyclic-guanylate-specific phosphodiesterase activity"/>
    <property type="evidence" value="ECO:0007669"/>
    <property type="project" value="InterPro"/>
</dbReference>
<dbReference type="CDD" id="cd01949">
    <property type="entry name" value="GGDEF"/>
    <property type="match status" value="1"/>
</dbReference>
<dbReference type="PROSITE" id="PS50883">
    <property type="entry name" value="EAL"/>
    <property type="match status" value="1"/>
</dbReference>
<proteinExistence type="predicted"/>
<dbReference type="InterPro" id="IPR000160">
    <property type="entry name" value="GGDEF_dom"/>
</dbReference>